<name>A0A815MPL3_ADIRI</name>
<dbReference type="AlphaFoldDB" id="A0A815MPL3"/>
<dbReference type="OrthoDB" id="5587616at2759"/>
<evidence type="ECO:0000313" key="5">
    <source>
        <dbReference type="EMBL" id="CAF1425831.1"/>
    </source>
</evidence>
<evidence type="ECO:0000313" key="7">
    <source>
        <dbReference type="Proteomes" id="UP000663852"/>
    </source>
</evidence>
<evidence type="ECO:0000313" key="6">
    <source>
        <dbReference type="Proteomes" id="UP000663828"/>
    </source>
</evidence>
<proteinExistence type="predicted"/>
<organism evidence="5 7">
    <name type="scientific">Adineta ricciae</name>
    <name type="common">Rotifer</name>
    <dbReference type="NCBI Taxonomy" id="249248"/>
    <lineage>
        <taxon>Eukaryota</taxon>
        <taxon>Metazoa</taxon>
        <taxon>Spiralia</taxon>
        <taxon>Gnathifera</taxon>
        <taxon>Rotifera</taxon>
        <taxon>Eurotatoria</taxon>
        <taxon>Bdelloidea</taxon>
        <taxon>Adinetida</taxon>
        <taxon>Adinetidae</taxon>
        <taxon>Adineta</taxon>
    </lineage>
</organism>
<protein>
    <recommendedName>
        <fullName evidence="8">Tetratricopeptide repeat protein</fullName>
    </recommendedName>
</protein>
<dbReference type="SUPFAM" id="SSF48452">
    <property type="entry name" value="TPR-like"/>
    <property type="match status" value="1"/>
</dbReference>
<feature type="repeat" description="TPR" evidence="3">
    <location>
        <begin position="71"/>
        <end position="104"/>
    </location>
</feature>
<evidence type="ECO:0000256" key="3">
    <source>
        <dbReference type="PROSITE-ProRule" id="PRU00339"/>
    </source>
</evidence>
<evidence type="ECO:0000256" key="2">
    <source>
        <dbReference type="ARBA" id="ARBA00022803"/>
    </source>
</evidence>
<dbReference type="SMART" id="SM00028">
    <property type="entry name" value="TPR"/>
    <property type="match status" value="2"/>
</dbReference>
<dbReference type="EMBL" id="CAJNOJ010000382">
    <property type="protein sequence ID" value="CAF1425831.1"/>
    <property type="molecule type" value="Genomic_DNA"/>
</dbReference>
<dbReference type="Pfam" id="PF13424">
    <property type="entry name" value="TPR_12"/>
    <property type="match status" value="1"/>
</dbReference>
<accession>A0A815MPL3</accession>
<gene>
    <name evidence="5" type="ORF">EDS130_LOCUS37853</name>
    <name evidence="4" type="ORF">XAT740_LOCUS15485</name>
</gene>
<evidence type="ECO:0000313" key="4">
    <source>
        <dbReference type="EMBL" id="CAF1045323.1"/>
    </source>
</evidence>
<reference evidence="5" key="1">
    <citation type="submission" date="2021-02" db="EMBL/GenBank/DDBJ databases">
        <authorList>
            <person name="Nowell W R."/>
        </authorList>
    </citation>
    <scope>NUCLEOTIDE SEQUENCE</scope>
</reference>
<dbReference type="Proteomes" id="UP000663852">
    <property type="component" value="Unassembled WGS sequence"/>
</dbReference>
<dbReference type="PANTHER" id="PTHR45641">
    <property type="entry name" value="TETRATRICOPEPTIDE REPEAT PROTEIN (AFU_ORTHOLOGUE AFUA_6G03870)"/>
    <property type="match status" value="1"/>
</dbReference>
<keyword evidence="6" id="KW-1185">Reference proteome</keyword>
<comment type="caution">
    <text evidence="5">The sequence shown here is derived from an EMBL/GenBank/DDBJ whole genome shotgun (WGS) entry which is preliminary data.</text>
</comment>
<dbReference type="PROSITE" id="PS50293">
    <property type="entry name" value="TPR_REGION"/>
    <property type="match status" value="1"/>
</dbReference>
<dbReference type="InterPro" id="IPR019734">
    <property type="entry name" value="TPR_rpt"/>
</dbReference>
<evidence type="ECO:0000256" key="1">
    <source>
        <dbReference type="ARBA" id="ARBA00022737"/>
    </source>
</evidence>
<dbReference type="InterPro" id="IPR011990">
    <property type="entry name" value="TPR-like_helical_dom_sf"/>
</dbReference>
<dbReference type="EMBL" id="CAJNOR010000957">
    <property type="protein sequence ID" value="CAF1045323.1"/>
    <property type="molecule type" value="Genomic_DNA"/>
</dbReference>
<dbReference type="Pfam" id="PF13374">
    <property type="entry name" value="TPR_10"/>
    <property type="match status" value="1"/>
</dbReference>
<dbReference type="Proteomes" id="UP000663828">
    <property type="component" value="Unassembled WGS sequence"/>
</dbReference>
<keyword evidence="2 3" id="KW-0802">TPR repeat</keyword>
<evidence type="ECO:0008006" key="8">
    <source>
        <dbReference type="Google" id="ProtNLM"/>
    </source>
</evidence>
<sequence>MLTRIAQTDIIEQIGRDLTNKTIHENNATWIHNQLGLFKYQQGQYEGVIILYEKSLEILLESFPSKHPDMVSSYSNIGLIYFEMNDFSTARIAYEQILQIQRQSLLLNNRSALAASYNNFGLVYHRTGDYSAAHLFFKYALQI</sequence>
<keyword evidence="1" id="KW-0677">Repeat</keyword>
<dbReference type="PROSITE" id="PS50005">
    <property type="entry name" value="TPR"/>
    <property type="match status" value="1"/>
</dbReference>
<dbReference type="PANTHER" id="PTHR45641:SF1">
    <property type="entry name" value="AAA+ ATPASE DOMAIN-CONTAINING PROTEIN"/>
    <property type="match status" value="1"/>
</dbReference>
<dbReference type="Gene3D" id="1.25.40.10">
    <property type="entry name" value="Tetratricopeptide repeat domain"/>
    <property type="match status" value="1"/>
</dbReference>